<feature type="transmembrane region" description="Helical" evidence="7">
    <location>
        <begin position="172"/>
        <end position="193"/>
    </location>
</feature>
<feature type="region of interest" description="Disordered" evidence="6">
    <location>
        <begin position="438"/>
        <end position="461"/>
    </location>
</feature>
<dbReference type="Pfam" id="PF00662">
    <property type="entry name" value="Proton_antipo_N"/>
    <property type="match status" value="1"/>
</dbReference>
<evidence type="ECO:0000259" key="9">
    <source>
        <dbReference type="Pfam" id="PF00662"/>
    </source>
</evidence>
<evidence type="ECO:0000256" key="6">
    <source>
        <dbReference type="SAM" id="MobiDB-lite"/>
    </source>
</evidence>
<dbReference type="PRINTS" id="PR01434">
    <property type="entry name" value="NADHDHGNASE5"/>
</dbReference>
<feature type="transmembrane region" description="Helical" evidence="7">
    <location>
        <begin position="363"/>
        <end position="385"/>
    </location>
</feature>
<feature type="transmembrane region" description="Helical" evidence="7">
    <location>
        <begin position="242"/>
        <end position="262"/>
    </location>
</feature>
<feature type="transmembrane region" description="Helical" evidence="7">
    <location>
        <begin position="31"/>
        <end position="53"/>
    </location>
</feature>
<evidence type="ECO:0000256" key="2">
    <source>
        <dbReference type="ARBA" id="ARBA00022692"/>
    </source>
</evidence>
<keyword evidence="11" id="KW-1185">Reference proteome</keyword>
<feature type="transmembrane region" description="Helical" evidence="7">
    <location>
        <begin position="503"/>
        <end position="522"/>
    </location>
</feature>
<feature type="transmembrane region" description="Helical" evidence="7">
    <location>
        <begin position="268"/>
        <end position="289"/>
    </location>
</feature>
<dbReference type="RefSeq" id="WP_213171827.1">
    <property type="nucleotide sequence ID" value="NZ_CP070496.1"/>
</dbReference>
<feature type="transmembrane region" description="Helical" evidence="7">
    <location>
        <begin position="73"/>
        <end position="97"/>
    </location>
</feature>
<feature type="transmembrane region" description="Helical" evidence="7">
    <location>
        <begin position="405"/>
        <end position="429"/>
    </location>
</feature>
<protein>
    <submittedName>
        <fullName evidence="10">NADH-quinone oxidoreductase subunit L</fullName>
        <ecNumber evidence="10">1.6.5.-</ecNumber>
    </submittedName>
</protein>
<gene>
    <name evidence="10" type="ORF">JQS30_02485</name>
</gene>
<dbReference type="Gene3D" id="1.20.5.2700">
    <property type="match status" value="1"/>
</dbReference>
<feature type="domain" description="NADH-Ubiquinone oxidoreductase (complex I) chain 5 N-terminal" evidence="9">
    <location>
        <begin position="66"/>
        <end position="110"/>
    </location>
</feature>
<feature type="transmembrane region" description="Helical" evidence="7">
    <location>
        <begin position="205"/>
        <end position="222"/>
    </location>
</feature>
<dbReference type="PANTHER" id="PTHR42829">
    <property type="entry name" value="NADH-UBIQUINONE OXIDOREDUCTASE CHAIN 5"/>
    <property type="match status" value="1"/>
</dbReference>
<keyword evidence="3 7" id="KW-1133">Transmembrane helix</keyword>
<dbReference type="GO" id="GO:0016020">
    <property type="term" value="C:membrane"/>
    <property type="evidence" value="ECO:0007669"/>
    <property type="project" value="UniProtKB-SubCell"/>
</dbReference>
<keyword evidence="10" id="KW-0560">Oxidoreductase</keyword>
<feature type="transmembrane region" description="Helical" evidence="7">
    <location>
        <begin position="109"/>
        <end position="127"/>
    </location>
</feature>
<dbReference type="KEGG" id="nav:JQS30_02485"/>
<dbReference type="Pfam" id="PF00361">
    <property type="entry name" value="Proton_antipo_M"/>
    <property type="match status" value="1"/>
</dbReference>
<feature type="domain" description="NADH:quinone oxidoreductase/Mrp antiporter transmembrane" evidence="8">
    <location>
        <begin position="129"/>
        <end position="406"/>
    </location>
</feature>
<evidence type="ECO:0000313" key="11">
    <source>
        <dbReference type="Proteomes" id="UP000662939"/>
    </source>
</evidence>
<evidence type="ECO:0000256" key="3">
    <source>
        <dbReference type="ARBA" id="ARBA00022989"/>
    </source>
</evidence>
<feature type="transmembrane region" description="Helical" evidence="7">
    <location>
        <begin position="296"/>
        <end position="315"/>
    </location>
</feature>
<dbReference type="PANTHER" id="PTHR42829:SF2">
    <property type="entry name" value="NADH-UBIQUINONE OXIDOREDUCTASE CHAIN 5"/>
    <property type="match status" value="1"/>
</dbReference>
<dbReference type="GO" id="GO:0008137">
    <property type="term" value="F:NADH dehydrogenase (ubiquinone) activity"/>
    <property type="evidence" value="ECO:0007669"/>
    <property type="project" value="InterPro"/>
</dbReference>
<evidence type="ECO:0000256" key="1">
    <source>
        <dbReference type="ARBA" id="ARBA00004127"/>
    </source>
</evidence>
<feature type="transmembrane region" description="Helical" evidence="7">
    <location>
        <begin position="321"/>
        <end position="343"/>
    </location>
</feature>
<dbReference type="InterPro" id="IPR003945">
    <property type="entry name" value="NU5C-like"/>
</dbReference>
<dbReference type="NCBIfam" id="TIGR01974">
    <property type="entry name" value="NDH_I_L"/>
    <property type="match status" value="1"/>
</dbReference>
<reference evidence="10" key="1">
    <citation type="submission" date="2021-02" db="EMBL/GenBank/DDBJ databases">
        <title>Natronoglycomyces albus gen. nov., sp. nov, a haloalkaliphilic actinobacterium from a soda solonchak soil.</title>
        <authorList>
            <person name="Sorokin D.Y."/>
            <person name="Khijniak T.V."/>
            <person name="Zakharycheva A.P."/>
            <person name="Boueva O.V."/>
            <person name="Ariskina E.V."/>
            <person name="Hahnke R.L."/>
            <person name="Bunk B."/>
            <person name="Sproer C."/>
            <person name="Schumann P."/>
            <person name="Evtushenko L.I."/>
            <person name="Kublanov I.V."/>
        </authorList>
    </citation>
    <scope>NUCLEOTIDE SEQUENCE</scope>
    <source>
        <strain evidence="10">DSM 106290</strain>
    </source>
</reference>
<sequence>MQVETLAWIMIAAPSAAGLLGLLCKGPQTRLSLALALAGTGLATVAAAVIALAGTSLATTYRLADFGDVTVTASMAMSPVTAAVALAAAGVATLVQLYSVTYMRDDERYGPYAAQISLFCAAMLLVVAADDLVMLLVGWEIMGACSYLLIAHNPRLRTAPGAATKAFLVTRFADVGFILGVMLLGSAAGSFRISDIVAADLSPTLVTWSLMLILLGCVGKSAQFPLHTWLPDAMAGPTPISALIHAATMVAAGAYVLVRLLPVWHTQALLVIAIVAALSMLMAATFALAANDLKRILAWSTVSQVGFMFAAVAVASADAALFHLLTHAAFKALLFLTAGVIIAQTTAGGDIRRTRLSRQEHPLPFWAMTIGLAALIGLPPFSGFWSKETVLGAAYEQATAAGIVVFWAGMVASALTAAYAIRLWLWLFARPVRPDAARSEGTSAPESKATEAQPVQEQTRMGPQRVQPLLAAALYVLLVPTATLGVAYFAGPFTALPSFHLDVMTLLLVSAFIGAIATIDRWRRTQKILLRDRVPGGWRAIPFSEGFYLDRAQKSAARTVARAASAAAVAVETRLVDGAVSGAESTTENVSRHVSMAHRGGLVTYLRIGVAGTLLVAIAAIGVSLWS</sequence>
<dbReference type="EMBL" id="CP070496">
    <property type="protein sequence ID" value="QSB05816.1"/>
    <property type="molecule type" value="Genomic_DNA"/>
</dbReference>
<dbReference type="GO" id="GO:0003954">
    <property type="term" value="F:NADH dehydrogenase activity"/>
    <property type="evidence" value="ECO:0007669"/>
    <property type="project" value="TreeGrafter"/>
</dbReference>
<feature type="transmembrane region" description="Helical" evidence="7">
    <location>
        <begin position="133"/>
        <end position="151"/>
    </location>
</feature>
<proteinExistence type="predicted"/>
<dbReference type="InterPro" id="IPR001750">
    <property type="entry name" value="ND/Mrp_TM"/>
</dbReference>
<accession>A0A895XTF4</accession>
<feature type="transmembrane region" description="Helical" evidence="7">
    <location>
        <begin position="6"/>
        <end position="24"/>
    </location>
</feature>
<name>A0A895XTF4_9ACTN</name>
<organism evidence="10 11">
    <name type="scientific">Natronoglycomyces albus</name>
    <dbReference type="NCBI Taxonomy" id="2811108"/>
    <lineage>
        <taxon>Bacteria</taxon>
        <taxon>Bacillati</taxon>
        <taxon>Actinomycetota</taxon>
        <taxon>Actinomycetes</taxon>
        <taxon>Glycomycetales</taxon>
        <taxon>Glycomycetaceae</taxon>
        <taxon>Natronoglycomyces</taxon>
    </lineage>
</organism>
<comment type="subcellular location">
    <subcellularLocation>
        <location evidence="1">Endomembrane system</location>
        <topology evidence="1">Multi-pass membrane protein</topology>
    </subcellularLocation>
    <subcellularLocation>
        <location evidence="5">Membrane</location>
        <topology evidence="5">Multi-pass membrane protein</topology>
    </subcellularLocation>
</comment>
<feature type="transmembrane region" description="Helical" evidence="7">
    <location>
        <begin position="469"/>
        <end position="491"/>
    </location>
</feature>
<feature type="transmembrane region" description="Helical" evidence="7">
    <location>
        <begin position="605"/>
        <end position="626"/>
    </location>
</feature>
<dbReference type="AlphaFoldDB" id="A0A895XTF4"/>
<keyword evidence="2 5" id="KW-0812">Transmembrane</keyword>
<keyword evidence="4 7" id="KW-0472">Membrane</keyword>
<evidence type="ECO:0000259" key="8">
    <source>
        <dbReference type="Pfam" id="PF00361"/>
    </source>
</evidence>
<dbReference type="GO" id="GO:0012505">
    <property type="term" value="C:endomembrane system"/>
    <property type="evidence" value="ECO:0007669"/>
    <property type="project" value="UniProtKB-SubCell"/>
</dbReference>
<dbReference type="GO" id="GO:0015990">
    <property type="term" value="P:electron transport coupled proton transport"/>
    <property type="evidence" value="ECO:0007669"/>
    <property type="project" value="TreeGrafter"/>
</dbReference>
<evidence type="ECO:0000256" key="7">
    <source>
        <dbReference type="SAM" id="Phobius"/>
    </source>
</evidence>
<evidence type="ECO:0000256" key="4">
    <source>
        <dbReference type="ARBA" id="ARBA00023136"/>
    </source>
</evidence>
<dbReference type="InterPro" id="IPR001516">
    <property type="entry name" value="Proton_antipo_N"/>
</dbReference>
<dbReference type="GO" id="GO:0042773">
    <property type="term" value="P:ATP synthesis coupled electron transport"/>
    <property type="evidence" value="ECO:0007669"/>
    <property type="project" value="InterPro"/>
</dbReference>
<dbReference type="InterPro" id="IPR018393">
    <property type="entry name" value="NADHpl_OxRdtase_5_subgr"/>
</dbReference>
<evidence type="ECO:0000313" key="10">
    <source>
        <dbReference type="EMBL" id="QSB05816.1"/>
    </source>
</evidence>
<dbReference type="EC" id="1.6.5.-" evidence="10"/>
<evidence type="ECO:0000256" key="5">
    <source>
        <dbReference type="RuleBase" id="RU000320"/>
    </source>
</evidence>
<dbReference type="Proteomes" id="UP000662939">
    <property type="component" value="Chromosome"/>
</dbReference>